<dbReference type="PROSITE" id="PS51257">
    <property type="entry name" value="PROKAR_LIPOPROTEIN"/>
    <property type="match status" value="1"/>
</dbReference>
<reference evidence="1 2" key="1">
    <citation type="submission" date="2020-02" db="EMBL/GenBank/DDBJ databases">
        <title>Bacillus aquiflavi sp. nov., isolated from yellow water of strong flavor Chinese baijiu in Yibin region of China.</title>
        <authorList>
            <person name="Xie J."/>
        </authorList>
    </citation>
    <scope>NUCLEOTIDE SEQUENCE [LARGE SCALE GENOMIC DNA]</scope>
    <source>
        <strain evidence="1 2">SA4</strain>
    </source>
</reference>
<evidence type="ECO:0000313" key="2">
    <source>
        <dbReference type="Proteomes" id="UP000481043"/>
    </source>
</evidence>
<dbReference type="RefSeq" id="WP_163180184.1">
    <property type="nucleotide sequence ID" value="NZ_JAAIWM010000004.1"/>
</dbReference>
<accession>A0A6M0Q8Q5</accession>
<keyword evidence="2" id="KW-1185">Reference proteome</keyword>
<dbReference type="NCBIfam" id="NF045728">
    <property type="entry name" value="glycosyl_F510_1955"/>
    <property type="match status" value="1"/>
</dbReference>
<dbReference type="AlphaFoldDB" id="A0A6M0Q8Q5"/>
<dbReference type="InterPro" id="IPR054817">
    <property type="entry name" value="Glycosyl_F510_1955-like"/>
</dbReference>
<dbReference type="Proteomes" id="UP000481043">
    <property type="component" value="Unassembled WGS sequence"/>
</dbReference>
<proteinExistence type="predicted"/>
<protein>
    <recommendedName>
        <fullName evidence="3">Sortilin N-terminal domain-containing protein</fullName>
    </recommendedName>
</protein>
<gene>
    <name evidence="1" type="ORF">G4D63_13435</name>
</gene>
<dbReference type="EMBL" id="JAAIWM010000004">
    <property type="protein sequence ID" value="NEY72734.1"/>
    <property type="molecule type" value="Genomic_DNA"/>
</dbReference>
<organism evidence="1 2">
    <name type="scientific">Bacillus mesophilus</name>
    <dbReference type="NCBI Taxonomy" id="1808955"/>
    <lineage>
        <taxon>Bacteria</taxon>
        <taxon>Bacillati</taxon>
        <taxon>Bacillota</taxon>
        <taxon>Bacilli</taxon>
        <taxon>Bacillales</taxon>
        <taxon>Bacillaceae</taxon>
        <taxon>Bacillus</taxon>
    </lineage>
</organism>
<dbReference type="InterPro" id="IPR015943">
    <property type="entry name" value="WD40/YVTN_repeat-like_dom_sf"/>
</dbReference>
<dbReference type="SUPFAM" id="SSF110296">
    <property type="entry name" value="Oligoxyloglucan reducing end-specific cellobiohydrolase"/>
    <property type="match status" value="1"/>
</dbReference>
<name>A0A6M0Q8Q5_9BACI</name>
<sequence length="330" mass="36528">MKYIVFFIGLTVVLLFFFSSCSDSNSDHENKTEPGIQHESMKAKTVGIDFAGHDFFQPVSNSISHIHGIGYPNNQEALFIATHHGLKVYSNGIWYETKEHNHDYMGFQATSEGFYSSGHPEEGSTLLNPLGLLKSEDFGKTIEKVSFYGESDFHHMSASYYTPSIYVVNTVPNSKLGTGLYYSLDGGEVWMQSELEGLPQASAHSLATHPRLAKIVGISTPEGLFLSHNNGNTFSLISEERSIGTFFIKDESILYVTADGEESLLEQSLESDDTKQIPLPTLSEGDSILYLAVNPLHEQEISFGTVAGDVWRTEDYGDSWSNILEKGNVP</sequence>
<dbReference type="Gene3D" id="2.130.10.10">
    <property type="entry name" value="YVTN repeat-like/Quinoprotein amine dehydrogenase"/>
    <property type="match status" value="1"/>
</dbReference>
<comment type="caution">
    <text evidence="1">The sequence shown here is derived from an EMBL/GenBank/DDBJ whole genome shotgun (WGS) entry which is preliminary data.</text>
</comment>
<evidence type="ECO:0000313" key="1">
    <source>
        <dbReference type="EMBL" id="NEY72734.1"/>
    </source>
</evidence>
<evidence type="ECO:0008006" key="3">
    <source>
        <dbReference type="Google" id="ProtNLM"/>
    </source>
</evidence>